<evidence type="ECO:0000313" key="10">
    <source>
        <dbReference type="Proteomes" id="UP000651057"/>
    </source>
</evidence>
<protein>
    <recommendedName>
        <fullName evidence="2">histidine kinase</fullName>
        <ecNumber evidence="2">2.7.13.3</ecNumber>
    </recommendedName>
</protein>
<keyword evidence="10" id="KW-1185">Reference proteome</keyword>
<dbReference type="InterPro" id="IPR025293">
    <property type="entry name" value="YfiR/HmsC-like"/>
</dbReference>
<dbReference type="GO" id="GO:0000155">
    <property type="term" value="F:phosphorelay sensor kinase activity"/>
    <property type="evidence" value="ECO:0007669"/>
    <property type="project" value="InterPro"/>
</dbReference>
<dbReference type="AlphaFoldDB" id="A0A936ZQ93"/>
<keyword evidence="7" id="KW-1133">Transmembrane helix</keyword>
<evidence type="ECO:0000259" key="8">
    <source>
        <dbReference type="PROSITE" id="PS50109"/>
    </source>
</evidence>
<dbReference type="InterPro" id="IPR036097">
    <property type="entry name" value="HisK_dim/P_sf"/>
</dbReference>
<dbReference type="Pfam" id="PF00512">
    <property type="entry name" value="HisKA"/>
    <property type="match status" value="1"/>
</dbReference>
<dbReference type="CDD" id="cd00082">
    <property type="entry name" value="HisKA"/>
    <property type="match status" value="1"/>
</dbReference>
<dbReference type="InterPro" id="IPR052162">
    <property type="entry name" value="Sensor_kinase/Photoreceptor"/>
</dbReference>
<dbReference type="InterPro" id="IPR036890">
    <property type="entry name" value="HATPase_C_sf"/>
</dbReference>
<dbReference type="PANTHER" id="PTHR43304">
    <property type="entry name" value="PHYTOCHROME-LIKE PROTEIN CPH1"/>
    <property type="match status" value="1"/>
</dbReference>
<organism evidence="9 10">
    <name type="scientific">Aquimarina mytili</name>
    <dbReference type="NCBI Taxonomy" id="874423"/>
    <lineage>
        <taxon>Bacteria</taxon>
        <taxon>Pseudomonadati</taxon>
        <taxon>Bacteroidota</taxon>
        <taxon>Flavobacteriia</taxon>
        <taxon>Flavobacteriales</taxon>
        <taxon>Flavobacteriaceae</taxon>
        <taxon>Aquimarina</taxon>
    </lineage>
</organism>
<evidence type="ECO:0000256" key="6">
    <source>
        <dbReference type="SAM" id="Coils"/>
    </source>
</evidence>
<keyword evidence="3" id="KW-0597">Phosphoprotein</keyword>
<dbReference type="RefSeq" id="WP_201916939.1">
    <property type="nucleotide sequence ID" value="NZ_BAABAX010000021.1"/>
</dbReference>
<feature type="transmembrane region" description="Helical" evidence="7">
    <location>
        <begin position="338"/>
        <end position="357"/>
    </location>
</feature>
<dbReference type="InterPro" id="IPR003661">
    <property type="entry name" value="HisK_dim/P_dom"/>
</dbReference>
<dbReference type="Pfam" id="PF13689">
    <property type="entry name" value="DUF4154"/>
    <property type="match status" value="1"/>
</dbReference>
<dbReference type="Proteomes" id="UP000651057">
    <property type="component" value="Unassembled WGS sequence"/>
</dbReference>
<dbReference type="EMBL" id="JAERQJ010000001">
    <property type="protein sequence ID" value="MBL0682713.1"/>
    <property type="molecule type" value="Genomic_DNA"/>
</dbReference>
<dbReference type="Gene3D" id="3.30.565.10">
    <property type="entry name" value="Histidine kinase-like ATPase, C-terminal domain"/>
    <property type="match status" value="1"/>
</dbReference>
<evidence type="ECO:0000256" key="5">
    <source>
        <dbReference type="ARBA" id="ARBA00022777"/>
    </source>
</evidence>
<dbReference type="InterPro" id="IPR005467">
    <property type="entry name" value="His_kinase_dom"/>
</dbReference>
<reference evidence="9" key="1">
    <citation type="submission" date="2021-01" db="EMBL/GenBank/DDBJ databases">
        <authorList>
            <person name="Zhong Y.L."/>
        </authorList>
    </citation>
    <scope>NUCLEOTIDE SEQUENCE</scope>
    <source>
        <strain evidence="9">KCTC 23302</strain>
    </source>
</reference>
<dbReference type="Pfam" id="PF02518">
    <property type="entry name" value="HATPase_c"/>
    <property type="match status" value="1"/>
</dbReference>
<sequence length="615" mass="71851">MMYKLQYISILKTYSVYVLICFTTFFSTQIQAQDTSNEEVKRLQRAIFIFNFAQQVEWQNLAEESTYKIGVLGPDRTILDLQVLSQKRKIYGKPVEIIRFQLVKNVKDIQLLYVNHKYNYSIDYILSKISGKNILLIGEDYNFNSSMINMVNVGDSFEYEINSNRIENEGFIIAPSLKRYAISSSEKWKRLYKKTERSLQKEQKENEENKTIIRDKEQEIKHQQSKITNQLEKLGDQEREIDDKREEINRRNKEIEHLYTQSEIQQKKYEEKIRIERELEKNIQEQISFIKKQDQRIKTGKEHIDEQTEFLQRQEDQIKAQEEILVQQTSEIEAQKKINILLASLVVIILATGLFVYRAYIVKKRFSATLEKKNEAIHQQSLELESKNKELEQFAYIASHDLQEPLNTISSFIGLITEDYGDSFDDVGKESLTFIKDASIRMKKLIDSLLEYSRLGRSKEYKAVDTNTLLKELLTDLKSSIDKTEAKIKVNDIPVIKGSEVELRLLFQNLISNAIKFRCTDVIPEIEISCVKKNDTNGKTGGFWEFSIRDNGIGIPQQHKERIFAIFQRLHSREQYQGTGIGLAHCKKIVESHGGEIWLNSKEGKGSTFYFTIPN</sequence>
<dbReference type="PRINTS" id="PR00344">
    <property type="entry name" value="BCTRLSENSOR"/>
</dbReference>
<dbReference type="PROSITE" id="PS50109">
    <property type="entry name" value="HIS_KIN"/>
    <property type="match status" value="1"/>
</dbReference>
<dbReference type="PANTHER" id="PTHR43304:SF1">
    <property type="entry name" value="PAC DOMAIN-CONTAINING PROTEIN"/>
    <property type="match status" value="1"/>
</dbReference>
<dbReference type="InterPro" id="IPR004358">
    <property type="entry name" value="Sig_transdc_His_kin-like_C"/>
</dbReference>
<keyword evidence="5" id="KW-0418">Kinase</keyword>
<keyword evidence="7" id="KW-0472">Membrane</keyword>
<dbReference type="SMART" id="SM00387">
    <property type="entry name" value="HATPase_c"/>
    <property type="match status" value="1"/>
</dbReference>
<dbReference type="InterPro" id="IPR003594">
    <property type="entry name" value="HATPase_dom"/>
</dbReference>
<evidence type="ECO:0000256" key="1">
    <source>
        <dbReference type="ARBA" id="ARBA00000085"/>
    </source>
</evidence>
<proteinExistence type="predicted"/>
<dbReference type="FunFam" id="3.30.565.10:FF:000006">
    <property type="entry name" value="Sensor histidine kinase WalK"/>
    <property type="match status" value="1"/>
</dbReference>
<dbReference type="SUPFAM" id="SSF47384">
    <property type="entry name" value="Homodimeric domain of signal transducing histidine kinase"/>
    <property type="match status" value="1"/>
</dbReference>
<feature type="coiled-coil region" evidence="6">
    <location>
        <begin position="185"/>
        <end position="331"/>
    </location>
</feature>
<keyword evidence="7" id="KW-0812">Transmembrane</keyword>
<name>A0A936ZQ93_9FLAO</name>
<dbReference type="EC" id="2.7.13.3" evidence="2"/>
<dbReference type="Gene3D" id="1.10.287.130">
    <property type="match status" value="1"/>
</dbReference>
<evidence type="ECO:0000256" key="3">
    <source>
        <dbReference type="ARBA" id="ARBA00022553"/>
    </source>
</evidence>
<evidence type="ECO:0000256" key="4">
    <source>
        <dbReference type="ARBA" id="ARBA00022679"/>
    </source>
</evidence>
<comment type="catalytic activity">
    <reaction evidence="1">
        <text>ATP + protein L-histidine = ADP + protein N-phospho-L-histidine.</text>
        <dbReference type="EC" id="2.7.13.3"/>
    </reaction>
</comment>
<evidence type="ECO:0000256" key="7">
    <source>
        <dbReference type="SAM" id="Phobius"/>
    </source>
</evidence>
<gene>
    <name evidence="9" type="ORF">JJQ60_04240</name>
</gene>
<dbReference type="SMART" id="SM00388">
    <property type="entry name" value="HisKA"/>
    <property type="match status" value="1"/>
</dbReference>
<feature type="domain" description="Histidine kinase" evidence="8">
    <location>
        <begin position="397"/>
        <end position="615"/>
    </location>
</feature>
<evidence type="ECO:0000313" key="9">
    <source>
        <dbReference type="EMBL" id="MBL0682713.1"/>
    </source>
</evidence>
<accession>A0A936ZQ93</accession>
<evidence type="ECO:0000256" key="2">
    <source>
        <dbReference type="ARBA" id="ARBA00012438"/>
    </source>
</evidence>
<keyword evidence="4" id="KW-0808">Transferase</keyword>
<keyword evidence="6" id="KW-0175">Coiled coil</keyword>
<dbReference type="SUPFAM" id="SSF55874">
    <property type="entry name" value="ATPase domain of HSP90 chaperone/DNA topoisomerase II/histidine kinase"/>
    <property type="match status" value="1"/>
</dbReference>
<comment type="caution">
    <text evidence="9">The sequence shown here is derived from an EMBL/GenBank/DDBJ whole genome shotgun (WGS) entry which is preliminary data.</text>
</comment>